<evidence type="ECO:0000313" key="3">
    <source>
        <dbReference type="Proteomes" id="UP001146067"/>
    </source>
</evidence>
<evidence type="ECO:0008006" key="4">
    <source>
        <dbReference type="Google" id="ProtNLM"/>
    </source>
</evidence>
<dbReference type="RefSeq" id="WP_270111556.1">
    <property type="nucleotide sequence ID" value="NZ_JAPZVP010000015.1"/>
</dbReference>
<organism evidence="2 3">
    <name type="scientific">Glycomyces luteolus</name>
    <dbReference type="NCBI Taxonomy" id="2670330"/>
    <lineage>
        <taxon>Bacteria</taxon>
        <taxon>Bacillati</taxon>
        <taxon>Actinomycetota</taxon>
        <taxon>Actinomycetes</taxon>
        <taxon>Glycomycetales</taxon>
        <taxon>Glycomycetaceae</taxon>
        <taxon>Glycomyces</taxon>
    </lineage>
</organism>
<sequence length="101" mass="10733">MTWDSRYSNFPLLSRAKLDGDGHVEETASEAGAAEMTWGMTGFFFEQPYAEGCTTLVEQIDSLAEAIRGGASKLRDSADSYELADADSQSDLDGAAAEIGG</sequence>
<dbReference type="EMBL" id="JAPZVP010000015">
    <property type="protein sequence ID" value="MDA1361537.1"/>
    <property type="molecule type" value="Genomic_DNA"/>
</dbReference>
<evidence type="ECO:0000313" key="2">
    <source>
        <dbReference type="EMBL" id="MDA1361537.1"/>
    </source>
</evidence>
<evidence type="ECO:0000256" key="1">
    <source>
        <dbReference type="SAM" id="MobiDB-lite"/>
    </source>
</evidence>
<dbReference type="Proteomes" id="UP001146067">
    <property type="component" value="Unassembled WGS sequence"/>
</dbReference>
<reference evidence="2" key="1">
    <citation type="submission" date="2022-12" db="EMBL/GenBank/DDBJ databases">
        <title>Gycomyces niveus sp.nov.,a novel actinomycete isolated from soil in Shouguan.</title>
        <authorList>
            <person name="Yang X."/>
        </authorList>
    </citation>
    <scope>NUCLEOTIDE SEQUENCE</scope>
    <source>
        <strain evidence="2">NEAU-A15</strain>
    </source>
</reference>
<keyword evidence="3" id="KW-1185">Reference proteome</keyword>
<dbReference type="AlphaFoldDB" id="A0A9X3PAN7"/>
<name>A0A9X3PAN7_9ACTN</name>
<accession>A0A9X3PAN7</accession>
<gene>
    <name evidence="2" type="ORF">O1R50_18055</name>
</gene>
<feature type="region of interest" description="Disordered" evidence="1">
    <location>
        <begin position="78"/>
        <end position="101"/>
    </location>
</feature>
<protein>
    <recommendedName>
        <fullName evidence="4">Excreted virulence factor EspC (Type VII ESX diderm)</fullName>
    </recommendedName>
</protein>
<proteinExistence type="predicted"/>
<comment type="caution">
    <text evidence="2">The sequence shown here is derived from an EMBL/GenBank/DDBJ whole genome shotgun (WGS) entry which is preliminary data.</text>
</comment>